<protein>
    <submittedName>
        <fullName evidence="2">Uncharacterized protein</fullName>
    </submittedName>
</protein>
<name>A0A101PP52_STRCK</name>
<reference evidence="2 3" key="1">
    <citation type="submission" date="2015-10" db="EMBL/GenBank/DDBJ databases">
        <title>Draft genome sequence of Streptomyces corchorusii DSM 40340, type strain for the species Streptomyces corchorusii.</title>
        <authorList>
            <person name="Ruckert C."/>
            <person name="Winkler A."/>
            <person name="Kalinowski J."/>
            <person name="Kampfer P."/>
            <person name="Glaeser S."/>
        </authorList>
    </citation>
    <scope>NUCLEOTIDE SEQUENCE [LARGE SCALE GENOMIC DNA]</scope>
    <source>
        <strain evidence="2 3">DSM 40340</strain>
    </source>
</reference>
<evidence type="ECO:0000313" key="3">
    <source>
        <dbReference type="Proteomes" id="UP000053398"/>
    </source>
</evidence>
<evidence type="ECO:0000256" key="1">
    <source>
        <dbReference type="SAM" id="MobiDB-lite"/>
    </source>
</evidence>
<organism evidence="2 3">
    <name type="scientific">Streptomyces corchorusii</name>
    <name type="common">Streptomyces chibaensis</name>
    <dbReference type="NCBI Taxonomy" id="1903"/>
    <lineage>
        <taxon>Bacteria</taxon>
        <taxon>Bacillati</taxon>
        <taxon>Actinomycetota</taxon>
        <taxon>Actinomycetes</taxon>
        <taxon>Kitasatosporales</taxon>
        <taxon>Streptomycetaceae</taxon>
        <taxon>Streptomyces</taxon>
    </lineage>
</organism>
<evidence type="ECO:0000313" key="2">
    <source>
        <dbReference type="EMBL" id="KUN15094.1"/>
    </source>
</evidence>
<proteinExistence type="predicted"/>
<dbReference type="AlphaFoldDB" id="A0A101PP52"/>
<dbReference type="RefSeq" id="WP_059267224.1">
    <property type="nucleotide sequence ID" value="NZ_KQ948383.1"/>
</dbReference>
<accession>A0A101PP52</accession>
<gene>
    <name evidence="2" type="ORF">AQJ11_43835</name>
</gene>
<dbReference type="EMBL" id="LMWP01000074">
    <property type="protein sequence ID" value="KUN15094.1"/>
    <property type="molecule type" value="Genomic_DNA"/>
</dbReference>
<dbReference type="Proteomes" id="UP000053398">
    <property type="component" value="Unassembled WGS sequence"/>
</dbReference>
<feature type="compositionally biased region" description="Basic residues" evidence="1">
    <location>
        <begin position="138"/>
        <end position="147"/>
    </location>
</feature>
<feature type="region of interest" description="Disordered" evidence="1">
    <location>
        <begin position="136"/>
        <end position="173"/>
    </location>
</feature>
<keyword evidence="3" id="KW-1185">Reference proteome</keyword>
<comment type="caution">
    <text evidence="2">The sequence shown here is derived from an EMBL/GenBank/DDBJ whole genome shotgun (WGS) entry which is preliminary data.</text>
</comment>
<sequence>MTVPRKLDHILDQAAIPDTVTDAELDAELDDLKEEIVRDVTAVLMFGERPTLMRHHLVRLERADHTLQALCRQLLRSVDASEHLARIADSPVDPEGALHFGCVLDLAKKPDGAMWWWQFAAGAGNATAAYLPVPVPHTPRRPPRRRPLVAPACRPGAEGRRLRPAAGMDASQR</sequence>